<proteinExistence type="predicted"/>
<protein>
    <submittedName>
        <fullName evidence="1">Uncharacterized protein</fullName>
    </submittedName>
</protein>
<accession>A0ABU9PQK3</accession>
<gene>
    <name evidence="1" type="ORF">V8G57_02590</name>
</gene>
<evidence type="ECO:0000313" key="2">
    <source>
        <dbReference type="Proteomes" id="UP001495910"/>
    </source>
</evidence>
<keyword evidence="2" id="KW-1185">Reference proteome</keyword>
<sequence length="310" mass="34952">MNLLTVARTSGFGQSIREHFSKVKKQLDDGSSYFSAVNKSVELSASQQLFHEATYLIGLMSIAEALLFDLAQEYLLQNPGHIKDKGLSLDMLAKSGSPAGVIAIMAEKTVIEWSYGRFQDFVKQVVTLYAGDKTINSGPLNQLLEIKATRDLYVHASGLVNELYISKAGPNIRGDRIGDQIPLGKSYLRKAEKAIKEFVVEMEVLILPKLRGVGRATALRRMWDATALAKRVPFEKGWHVLSEEMVMPNDEGLSWRWSGSEKMLVDFFLGIYNQDYPTRTHDLMSALRRWPPSTDEGKVMLSWIDNPFWF</sequence>
<reference evidence="1 2" key="1">
    <citation type="submission" date="2024-02" db="EMBL/GenBank/DDBJ databases">
        <title>Draft genome sequence of Collimonas sp. strain H4R21, an effective mineral-weathering bacterial strain isolated from the beech rhizosphere.</title>
        <authorList>
            <person name="Morin E."/>
            <person name="Uroz S."/>
            <person name="Leveau J.H.J."/>
            <person name="Kumar R."/>
            <person name="Rey M.W."/>
            <person name="Pham J."/>
        </authorList>
    </citation>
    <scope>NUCLEOTIDE SEQUENCE [LARGE SCALE GENOMIC DNA]</scope>
    <source>
        <strain evidence="1 2">H4R21</strain>
    </source>
</reference>
<dbReference type="RefSeq" id="WP_342828087.1">
    <property type="nucleotide sequence ID" value="NZ_JBANDC010000002.1"/>
</dbReference>
<comment type="caution">
    <text evidence="1">The sequence shown here is derived from an EMBL/GenBank/DDBJ whole genome shotgun (WGS) entry which is preliminary data.</text>
</comment>
<dbReference type="EMBL" id="JBANDC010000002">
    <property type="protein sequence ID" value="MEM4986267.1"/>
    <property type="molecule type" value="Genomic_DNA"/>
</dbReference>
<evidence type="ECO:0000313" key="1">
    <source>
        <dbReference type="EMBL" id="MEM4986267.1"/>
    </source>
</evidence>
<dbReference type="Proteomes" id="UP001495910">
    <property type="component" value="Unassembled WGS sequence"/>
</dbReference>
<name>A0ABU9PQK3_9BURK</name>
<organism evidence="1 2">
    <name type="scientific">Collimonas rhizosphaerae</name>
    <dbReference type="NCBI Taxonomy" id="3126357"/>
    <lineage>
        <taxon>Bacteria</taxon>
        <taxon>Pseudomonadati</taxon>
        <taxon>Pseudomonadota</taxon>
        <taxon>Betaproteobacteria</taxon>
        <taxon>Burkholderiales</taxon>
        <taxon>Oxalobacteraceae</taxon>
        <taxon>Collimonas</taxon>
    </lineage>
</organism>